<protein>
    <recommendedName>
        <fullName evidence="10">Protein TonB</fullName>
    </recommendedName>
</protein>
<dbReference type="InterPro" id="IPR006260">
    <property type="entry name" value="TonB/TolA_C"/>
</dbReference>
<keyword evidence="3 10" id="KW-0813">Transport</keyword>
<evidence type="ECO:0000256" key="4">
    <source>
        <dbReference type="ARBA" id="ARBA00022475"/>
    </source>
</evidence>
<dbReference type="GO" id="GO:0015031">
    <property type="term" value="P:protein transport"/>
    <property type="evidence" value="ECO:0007669"/>
    <property type="project" value="UniProtKB-UniRule"/>
</dbReference>
<keyword evidence="5 10" id="KW-0997">Cell inner membrane</keyword>
<evidence type="ECO:0000256" key="7">
    <source>
        <dbReference type="ARBA" id="ARBA00022927"/>
    </source>
</evidence>
<keyword evidence="10" id="KW-0735">Signal-anchor</keyword>
<feature type="domain" description="TonB C-terminal" evidence="12">
    <location>
        <begin position="30"/>
        <end position="123"/>
    </location>
</feature>
<dbReference type="PANTHER" id="PTHR33446">
    <property type="entry name" value="PROTEIN TONB-RELATED"/>
    <property type="match status" value="1"/>
</dbReference>
<evidence type="ECO:0000256" key="1">
    <source>
        <dbReference type="ARBA" id="ARBA00004383"/>
    </source>
</evidence>
<dbReference type="Gene3D" id="3.30.1150.10">
    <property type="match status" value="1"/>
</dbReference>
<gene>
    <name evidence="13" type="ORF">EVA99_03510</name>
</gene>
<evidence type="ECO:0000256" key="5">
    <source>
        <dbReference type="ARBA" id="ARBA00022519"/>
    </source>
</evidence>
<dbReference type="SUPFAM" id="SSF74653">
    <property type="entry name" value="TolA/TonB C-terminal domain"/>
    <property type="match status" value="1"/>
</dbReference>
<feature type="signal peptide" evidence="11">
    <location>
        <begin position="1"/>
        <end position="17"/>
    </location>
</feature>
<evidence type="ECO:0000313" key="13">
    <source>
        <dbReference type="EMBL" id="RZO23607.1"/>
    </source>
</evidence>
<name>A0A520MQV8_9GAMM</name>
<dbReference type="Proteomes" id="UP000320146">
    <property type="component" value="Unassembled WGS sequence"/>
</dbReference>
<dbReference type="GO" id="GO:0015891">
    <property type="term" value="P:siderophore transport"/>
    <property type="evidence" value="ECO:0007669"/>
    <property type="project" value="InterPro"/>
</dbReference>
<reference evidence="13 14" key="1">
    <citation type="submission" date="2019-02" db="EMBL/GenBank/DDBJ databases">
        <title>Prokaryotic population dynamics and viral predation in marine succession experiment using metagenomics: the confinement effect.</title>
        <authorList>
            <person name="Haro-Moreno J.M."/>
            <person name="Rodriguez-Valera F."/>
            <person name="Lopez-Perez M."/>
        </authorList>
    </citation>
    <scope>NUCLEOTIDE SEQUENCE [LARGE SCALE GENOMIC DNA]</scope>
    <source>
        <strain evidence="13">MED-G166</strain>
    </source>
</reference>
<evidence type="ECO:0000256" key="2">
    <source>
        <dbReference type="ARBA" id="ARBA00006555"/>
    </source>
</evidence>
<comment type="function">
    <text evidence="10">Interacts with outer membrane receptor proteins that carry out high-affinity binding and energy dependent uptake into the periplasmic space of specific substrates. It could act to transduce energy from the cytoplasmic membrane to specific energy-requiring processes in the outer membrane, resulting in the release into the periplasm of ligands bound by these outer membrane proteins.</text>
</comment>
<evidence type="ECO:0000256" key="3">
    <source>
        <dbReference type="ARBA" id="ARBA00022448"/>
    </source>
</evidence>
<keyword evidence="4 10" id="KW-1003">Cell membrane</keyword>
<dbReference type="GO" id="GO:0030288">
    <property type="term" value="C:outer membrane-bounded periplasmic space"/>
    <property type="evidence" value="ECO:0007669"/>
    <property type="project" value="InterPro"/>
</dbReference>
<evidence type="ECO:0000256" key="10">
    <source>
        <dbReference type="RuleBase" id="RU362123"/>
    </source>
</evidence>
<dbReference type="InterPro" id="IPR003538">
    <property type="entry name" value="TonB"/>
</dbReference>
<dbReference type="PRINTS" id="PR01374">
    <property type="entry name" value="TONBPROTEIN"/>
</dbReference>
<comment type="subcellular location">
    <subcellularLocation>
        <location evidence="1 10">Cell inner membrane</location>
        <topology evidence="1 10">Single-pass membrane protein</topology>
        <orientation evidence="1 10">Periplasmic side</orientation>
    </subcellularLocation>
</comment>
<dbReference type="NCBIfam" id="TIGR01352">
    <property type="entry name" value="tonB_Cterm"/>
    <property type="match status" value="1"/>
</dbReference>
<dbReference type="InterPro" id="IPR051045">
    <property type="entry name" value="TonB-dependent_transducer"/>
</dbReference>
<evidence type="ECO:0000256" key="6">
    <source>
        <dbReference type="ARBA" id="ARBA00022692"/>
    </source>
</evidence>
<keyword evidence="9" id="KW-0472">Membrane</keyword>
<dbReference type="GO" id="GO:0055085">
    <property type="term" value="P:transmembrane transport"/>
    <property type="evidence" value="ECO:0007669"/>
    <property type="project" value="InterPro"/>
</dbReference>
<accession>A0A520MQV8</accession>
<proteinExistence type="inferred from homology"/>
<feature type="chain" id="PRO_5022130192" description="Protein TonB" evidence="11">
    <location>
        <begin position="18"/>
        <end position="123"/>
    </location>
</feature>
<evidence type="ECO:0000313" key="14">
    <source>
        <dbReference type="Proteomes" id="UP000320146"/>
    </source>
</evidence>
<keyword evidence="6" id="KW-0812">Transmembrane</keyword>
<organism evidence="13 14">
    <name type="scientific">SAR86 cluster bacterium</name>
    <dbReference type="NCBI Taxonomy" id="2030880"/>
    <lineage>
        <taxon>Bacteria</taxon>
        <taxon>Pseudomonadati</taxon>
        <taxon>Pseudomonadota</taxon>
        <taxon>Gammaproteobacteria</taxon>
        <taxon>SAR86 cluster</taxon>
    </lineage>
</organism>
<evidence type="ECO:0000256" key="8">
    <source>
        <dbReference type="ARBA" id="ARBA00022989"/>
    </source>
</evidence>
<dbReference type="AlphaFoldDB" id="A0A520MQV8"/>
<dbReference type="Pfam" id="PF03544">
    <property type="entry name" value="TonB_C"/>
    <property type="match status" value="1"/>
</dbReference>
<comment type="similarity">
    <text evidence="2 10">Belongs to the TonB family.</text>
</comment>
<evidence type="ECO:0000256" key="9">
    <source>
        <dbReference type="ARBA" id="ARBA00023136"/>
    </source>
</evidence>
<sequence length="123" mass="14003">MRYLSILFLFFSCVLFSASDQGSITVSGETIEVSVERIYSPAADYPRSALRRGTEGYVVIEFDVSPEGEVVDPYVVETDQPGYFERTVMRTIRRWAYEPYVYNGVPATVNDVTARFTFKLAEE</sequence>
<dbReference type="PROSITE" id="PS52015">
    <property type="entry name" value="TONB_CTD"/>
    <property type="match status" value="1"/>
</dbReference>
<dbReference type="GO" id="GO:0005886">
    <property type="term" value="C:plasma membrane"/>
    <property type="evidence" value="ECO:0007669"/>
    <property type="project" value="UniProtKB-SubCell"/>
</dbReference>
<dbReference type="GO" id="GO:0031992">
    <property type="term" value="F:energy transducer activity"/>
    <property type="evidence" value="ECO:0007669"/>
    <property type="project" value="InterPro"/>
</dbReference>
<evidence type="ECO:0000259" key="12">
    <source>
        <dbReference type="PROSITE" id="PS52015"/>
    </source>
</evidence>
<keyword evidence="8" id="KW-1133">Transmembrane helix</keyword>
<dbReference type="EMBL" id="SHBL01000031">
    <property type="protein sequence ID" value="RZO23607.1"/>
    <property type="molecule type" value="Genomic_DNA"/>
</dbReference>
<keyword evidence="7 10" id="KW-0653">Protein transport</keyword>
<evidence type="ECO:0000256" key="11">
    <source>
        <dbReference type="SAM" id="SignalP"/>
    </source>
</evidence>
<comment type="caution">
    <text evidence="13">The sequence shown here is derived from an EMBL/GenBank/DDBJ whole genome shotgun (WGS) entry which is preliminary data.</text>
</comment>
<keyword evidence="11" id="KW-0732">Signal</keyword>
<dbReference type="InterPro" id="IPR037682">
    <property type="entry name" value="TonB_C"/>
</dbReference>